<sequence>MKNLESDKNDLERRLDEAHNSGKAYQNIIAELENEVREKVESLRIESARHEAEAKSHFEVQDELKAEIQSLEDSVTTLTSQLATHEETTRGLESAQEEKSLLAEEKRMLQQEICSLQQKCEDLNAAEESLNAVNNSLCNAVESMKSELAKNNEKFKTVSEQLDVDKNDDTPSPSKTRSELELVSEVMTWRKLSQERHDKIESLASEVVSLCEELDNWQKTSKGKGEKIESLETKMCSLSEELDAQLSANSELKAELSRSDEMKRCANQKLVGLEGENHSLRERNEYLTKDLADCQERLHDVQKRLTDVENDAIEFMNIIASKQEDVEDLTSEKKRLSFEFDEVNKMRMDQESQIESLQPRNGVSFNGELALVEINCANLLQIRCLTEENEELKSQIDQLSKLDFSESETEACVEVDRCLSRPVSENEGIQVEEGGDKTDVQQRLSTQENIAMVRQKIADLFGANIELENIRDKENLYSEVKLLHYKFSIQRNEGHSFTLGSRSFETDSLSFVITSEVTSHQLCEQDGSNDDSIFNTSATDGSNTVFHCMNDKGVEKRELQNACISSSSESEVKYSETKSPDYTQKSKELSSTELFYRPNNDSLESLQNRSMGKPQTDELSQTESKAFEGRVSKQGVIEKEGVSRSFKSKDYQKQLKSVISICRSFQVENARLTRANAALRAKSVHLGEINMSYSAEVDRLKKEALNRQTEKSEVSTILNELKMETVSKEEAHQTEIEEMKNLQNTLKTKNTELKEQLIKRSRTFWSLKKKIEKISQKRCVGTVQEEGRDETTATASNDIKPTNEITFESSPIILETREPDVLGILAHQRQSNDHTSDERNSVNQNDNYVTNNERAENKRVSPEFNSLSAENNFLRKRKHSLENQVSNLSQRADEHQEKLVQLATKHTELTIGMEQWVSNRDQTKNVVSRLKEITAKQQELRFSRSKLANSLHSCEIHSSSGEREVIPSDRE</sequence>
<dbReference type="AlphaFoldDB" id="A0A7S4VVX5"/>
<dbReference type="PANTHER" id="PTHR45615">
    <property type="entry name" value="MYOSIN HEAVY CHAIN, NON-MUSCLE"/>
    <property type="match status" value="1"/>
</dbReference>
<name>A0A7S4VVX5_9STRA</name>
<evidence type="ECO:0000256" key="1">
    <source>
        <dbReference type="SAM" id="Coils"/>
    </source>
</evidence>
<protein>
    <submittedName>
        <fullName evidence="3">Uncharacterized protein</fullName>
    </submittedName>
</protein>
<feature type="region of interest" description="Disordered" evidence="2">
    <location>
        <begin position="828"/>
        <end position="864"/>
    </location>
</feature>
<dbReference type="EMBL" id="HBNS01029206">
    <property type="protein sequence ID" value="CAE4622572.1"/>
    <property type="molecule type" value="Transcribed_RNA"/>
</dbReference>
<feature type="region of interest" description="Disordered" evidence="2">
    <location>
        <begin position="1"/>
        <end position="24"/>
    </location>
</feature>
<feature type="compositionally biased region" description="Basic and acidic residues" evidence="2">
    <location>
        <begin position="1"/>
        <end position="20"/>
    </location>
</feature>
<feature type="coiled-coil region" evidence="1">
    <location>
        <begin position="732"/>
        <end position="759"/>
    </location>
</feature>
<feature type="coiled-coil region" evidence="1">
    <location>
        <begin position="864"/>
        <end position="905"/>
    </location>
</feature>
<feature type="region of interest" description="Disordered" evidence="2">
    <location>
        <begin position="574"/>
        <end position="627"/>
    </location>
</feature>
<dbReference type="PANTHER" id="PTHR45615:SF80">
    <property type="entry name" value="GRIP DOMAIN-CONTAINING PROTEIN"/>
    <property type="match status" value="1"/>
</dbReference>
<feature type="compositionally biased region" description="Basic and acidic residues" evidence="2">
    <location>
        <begin position="84"/>
        <end position="99"/>
    </location>
</feature>
<evidence type="ECO:0000313" key="3">
    <source>
        <dbReference type="EMBL" id="CAE4622572.1"/>
    </source>
</evidence>
<feature type="coiled-coil region" evidence="1">
    <location>
        <begin position="263"/>
        <end position="339"/>
    </location>
</feature>
<reference evidence="3" key="1">
    <citation type="submission" date="2021-01" db="EMBL/GenBank/DDBJ databases">
        <authorList>
            <person name="Corre E."/>
            <person name="Pelletier E."/>
            <person name="Niang G."/>
            <person name="Scheremetjew M."/>
            <person name="Finn R."/>
            <person name="Kale V."/>
            <person name="Holt S."/>
            <person name="Cochrane G."/>
            <person name="Meng A."/>
            <person name="Brown T."/>
            <person name="Cohen L."/>
        </authorList>
    </citation>
    <scope>NUCLEOTIDE SEQUENCE</scope>
    <source>
        <strain evidence="3">GSO104</strain>
    </source>
</reference>
<evidence type="ECO:0000256" key="2">
    <source>
        <dbReference type="SAM" id="MobiDB-lite"/>
    </source>
</evidence>
<feature type="compositionally biased region" description="Basic and acidic residues" evidence="2">
    <location>
        <begin position="574"/>
        <end position="590"/>
    </location>
</feature>
<feature type="region of interest" description="Disordered" evidence="2">
    <location>
        <begin position="80"/>
        <end position="99"/>
    </location>
</feature>
<feature type="compositionally biased region" description="Polar residues" evidence="2">
    <location>
        <begin position="591"/>
        <end position="610"/>
    </location>
</feature>
<organism evidence="3">
    <name type="scientific">Ditylum brightwellii</name>
    <dbReference type="NCBI Taxonomy" id="49249"/>
    <lineage>
        <taxon>Eukaryota</taxon>
        <taxon>Sar</taxon>
        <taxon>Stramenopiles</taxon>
        <taxon>Ochrophyta</taxon>
        <taxon>Bacillariophyta</taxon>
        <taxon>Mediophyceae</taxon>
        <taxon>Lithodesmiophycidae</taxon>
        <taxon>Lithodesmiales</taxon>
        <taxon>Lithodesmiaceae</taxon>
        <taxon>Ditylum</taxon>
    </lineage>
</organism>
<feature type="compositionally biased region" description="Polar residues" evidence="2">
    <location>
        <begin position="841"/>
        <end position="852"/>
    </location>
</feature>
<proteinExistence type="predicted"/>
<keyword evidence="1" id="KW-0175">Coiled coil</keyword>
<feature type="compositionally biased region" description="Basic and acidic residues" evidence="2">
    <location>
        <begin position="830"/>
        <end position="840"/>
    </location>
</feature>
<gene>
    <name evidence="3" type="ORF">DBRI00130_LOCUS22970</name>
</gene>
<accession>A0A7S4VVX5</accession>